<dbReference type="PANTHER" id="PTHR34538">
    <property type="entry name" value="EXPRESSED PROTEIN"/>
    <property type="match status" value="1"/>
</dbReference>
<protein>
    <submittedName>
        <fullName evidence="1">Uncharacterized protein</fullName>
    </submittedName>
</protein>
<evidence type="ECO:0000313" key="2">
    <source>
        <dbReference type="Proteomes" id="UP000652761"/>
    </source>
</evidence>
<sequence>MGDDIADRQPSCFYGFMASPSWFPLHRDHHSRFHLLGHEESPGDGGCRSRRWRSLLRRLRKEGKCGYGSKPQLTFHYDIVSYSKNFDDGCCWERERGFRRRCEDPIPRMKAISTIGPLK</sequence>
<dbReference type="OrthoDB" id="692779at2759"/>
<accession>A0A843U1E2</accession>
<organism evidence="1 2">
    <name type="scientific">Colocasia esculenta</name>
    <name type="common">Wild taro</name>
    <name type="synonym">Arum esculentum</name>
    <dbReference type="NCBI Taxonomy" id="4460"/>
    <lineage>
        <taxon>Eukaryota</taxon>
        <taxon>Viridiplantae</taxon>
        <taxon>Streptophyta</taxon>
        <taxon>Embryophyta</taxon>
        <taxon>Tracheophyta</taxon>
        <taxon>Spermatophyta</taxon>
        <taxon>Magnoliopsida</taxon>
        <taxon>Liliopsida</taxon>
        <taxon>Araceae</taxon>
        <taxon>Aroideae</taxon>
        <taxon>Colocasieae</taxon>
        <taxon>Colocasia</taxon>
    </lineage>
</organism>
<dbReference type="AlphaFoldDB" id="A0A843U1E2"/>
<reference evidence="1" key="1">
    <citation type="submission" date="2017-07" db="EMBL/GenBank/DDBJ databases">
        <title>Taro Niue Genome Assembly and Annotation.</title>
        <authorList>
            <person name="Atibalentja N."/>
            <person name="Keating K."/>
            <person name="Fields C.J."/>
        </authorList>
    </citation>
    <scope>NUCLEOTIDE SEQUENCE</scope>
    <source>
        <strain evidence="1">Niue_2</strain>
        <tissue evidence="1">Leaf</tissue>
    </source>
</reference>
<gene>
    <name evidence="1" type="ORF">Taro_009763</name>
</gene>
<comment type="caution">
    <text evidence="1">The sequence shown here is derived from an EMBL/GenBank/DDBJ whole genome shotgun (WGS) entry which is preliminary data.</text>
</comment>
<name>A0A843U1E2_COLES</name>
<dbReference type="Proteomes" id="UP000652761">
    <property type="component" value="Unassembled WGS sequence"/>
</dbReference>
<proteinExistence type="predicted"/>
<dbReference type="EMBL" id="NMUH01000345">
    <property type="protein sequence ID" value="MQL77361.1"/>
    <property type="molecule type" value="Genomic_DNA"/>
</dbReference>
<keyword evidence="2" id="KW-1185">Reference proteome</keyword>
<evidence type="ECO:0000313" key="1">
    <source>
        <dbReference type="EMBL" id="MQL77361.1"/>
    </source>
</evidence>
<dbReference type="PANTHER" id="PTHR34538:SF13">
    <property type="entry name" value="OS02G0637200 PROTEIN"/>
    <property type="match status" value="1"/>
</dbReference>